<evidence type="ECO:0000256" key="2">
    <source>
        <dbReference type="ARBA" id="ARBA00022723"/>
    </source>
</evidence>
<sequence length="1185" mass="130560">MAATMLDHMQPYPESPMDPEDQAYPCKGCGEILEEGKAFELAGNRWHIDCFRCNTCNTLLDSDANLLLLGDGSLICNNCTYSCSSCMNKIEDLAILTGDQAFCANCFKCRNCKRKIENLRYARTSQGIFCMDCHEALMARRRKKTAKGLSAKKPMDKALPAIPPPEARHTAYMSPSVDQIADPLHAAPMPEGPSVQKTMSELRHDGDSEHTSPPASSHNQQAGLTLPSTTYKDNRKSHMSQRSDMSGGGEEFLIPLAFDPNPRKPASNSPSQQSTPQVRPTEDLAKDYFGGPRSHTLAGSTSQATSPQIPQTRQPSHNHVRKQSDASPSRHGSRAASSYAAPGQHHSPHISQLARNDSSMDENFKLQEAPKNRRVPSSSSTPQQDLTPNLAQQRSPALGEEDFRSDGGRSTPRMSHEASPEFIDEFNSPPRPPASRSIPARGDSLASSVPKTIPRKEVSAGTSFQPLHDMSNTPGPKPPPTNLDAAKANGGKVISAPISSPGSQSIHDTPSLLQEPIGGDKFVQPRAPPAPPSAHARNESISTLQSDAQRSPKLPRYSGQGDFTLEEDISRILGLDDGPTANESFLRRVSNSVRHGRSYSAQSGGRFSRDRWPRSPVVTTAAGHEISSPSTASPEHREELAWFKNELRRERQKTMDREKKIAELETQLNATADISQVNVELKEKRSTMVVLDTQKEIVVRELEVLTEHIANAKKSGEPLDVNKMNSTVLRDLAEALDRLKRAFTPQIESLVQQKNELLDDITQLNQQKDKSFHEFEQLSNKNAQLAEFNNQLVDQIQNIYKSNRGTALDELKQPNGLGIYSHHKDNSKVSIDSREMKPMQPPIMDPGITYEAGEAGAIQSLAGAQVVEMKKGAVAKRFDWRKGQKMAKGITKGVKGAFASAQQNYGRDMSFAETGAYGNQISGGQPYTDTPKNAMEFSQQAGWLSANQKPGRNGLYASSANASTPSLLAGADNGRLPLYGTDLETRADYEKSSIPGIVKRCIAEVEDRGMDVEGIYRKSGGNSQVQQVKEGFERQPYDYDISDPDLDIHAVTSGLKQYFRKLPTPLITYDVYDTLIELTMIPDCPNQREHRIAGLRDALEELPRVHYEILDYLMRHLSRVVVFEKENLMTPMNVAVVFAPTIMRPESVARELSDTKGKNEVIMWMVNEGAAVFGWDESETGSGRS</sequence>
<feature type="compositionally biased region" description="Polar residues" evidence="6">
    <location>
        <begin position="460"/>
        <end position="474"/>
    </location>
</feature>
<dbReference type="PROSITE" id="PS50023">
    <property type="entry name" value="LIM_DOMAIN_2"/>
    <property type="match status" value="1"/>
</dbReference>
<keyword evidence="10" id="KW-1185">Reference proteome</keyword>
<feature type="domain" description="Rho-GAP" evidence="8">
    <location>
        <begin position="981"/>
        <end position="1173"/>
    </location>
</feature>
<dbReference type="PROSITE" id="PS00478">
    <property type="entry name" value="LIM_DOMAIN_1"/>
    <property type="match status" value="1"/>
</dbReference>
<evidence type="ECO:0000313" key="9">
    <source>
        <dbReference type="EMBL" id="KAK5102299.1"/>
    </source>
</evidence>
<feature type="region of interest" description="Disordered" evidence="6">
    <location>
        <begin position="183"/>
        <end position="355"/>
    </location>
</feature>
<dbReference type="PROSITE" id="PS50238">
    <property type="entry name" value="RHOGAP"/>
    <property type="match status" value="1"/>
</dbReference>
<reference evidence="9 10" key="1">
    <citation type="submission" date="2023-08" db="EMBL/GenBank/DDBJ databases">
        <title>Black Yeasts Isolated from many extreme environments.</title>
        <authorList>
            <person name="Coleine C."/>
            <person name="Stajich J.E."/>
            <person name="Selbmann L."/>
        </authorList>
    </citation>
    <scope>NUCLEOTIDE SEQUENCE [LARGE SCALE GENOMIC DNA]</scope>
    <source>
        <strain evidence="9 10">CCFEE 5885</strain>
    </source>
</reference>
<feature type="domain" description="LIM zinc-binding" evidence="7">
    <location>
        <begin position="24"/>
        <end position="86"/>
    </location>
</feature>
<dbReference type="SUPFAM" id="SSF48350">
    <property type="entry name" value="GTPase activation domain, GAP"/>
    <property type="match status" value="1"/>
</dbReference>
<comment type="caution">
    <text evidence="9">The sequence shown here is derived from an EMBL/GenBank/DDBJ whole genome shotgun (WGS) entry which is preliminary data.</text>
</comment>
<dbReference type="CDD" id="cd00159">
    <property type="entry name" value="RhoGAP"/>
    <property type="match status" value="1"/>
</dbReference>
<keyword evidence="1" id="KW-0343">GTPase activation</keyword>
<feature type="compositionally biased region" description="Polar residues" evidence="6">
    <location>
        <begin position="211"/>
        <end position="231"/>
    </location>
</feature>
<dbReference type="Gene3D" id="1.10.555.10">
    <property type="entry name" value="Rho GTPase activation protein"/>
    <property type="match status" value="1"/>
</dbReference>
<feature type="compositionally biased region" description="Polar residues" evidence="6">
    <location>
        <begin position="539"/>
        <end position="549"/>
    </location>
</feature>
<dbReference type="CDD" id="cd09394">
    <property type="entry name" value="LIM1_Rga"/>
    <property type="match status" value="1"/>
</dbReference>
<feature type="coiled-coil region" evidence="5">
    <location>
        <begin position="747"/>
        <end position="798"/>
    </location>
</feature>
<dbReference type="InterPro" id="IPR008936">
    <property type="entry name" value="Rho_GTPase_activation_prot"/>
</dbReference>
<name>A0ABR0KP20_9EURO</name>
<dbReference type="EMBL" id="JAVRRG010000002">
    <property type="protein sequence ID" value="KAK5102299.1"/>
    <property type="molecule type" value="Genomic_DNA"/>
</dbReference>
<evidence type="ECO:0000256" key="6">
    <source>
        <dbReference type="SAM" id="MobiDB-lite"/>
    </source>
</evidence>
<dbReference type="InterPro" id="IPR000198">
    <property type="entry name" value="RhoGAP_dom"/>
</dbReference>
<organism evidence="9 10">
    <name type="scientific">Lithohypha guttulata</name>
    <dbReference type="NCBI Taxonomy" id="1690604"/>
    <lineage>
        <taxon>Eukaryota</taxon>
        <taxon>Fungi</taxon>
        <taxon>Dikarya</taxon>
        <taxon>Ascomycota</taxon>
        <taxon>Pezizomycotina</taxon>
        <taxon>Eurotiomycetes</taxon>
        <taxon>Chaetothyriomycetidae</taxon>
        <taxon>Chaetothyriales</taxon>
        <taxon>Trichomeriaceae</taxon>
        <taxon>Lithohypha</taxon>
    </lineage>
</organism>
<dbReference type="Gene3D" id="2.10.110.10">
    <property type="entry name" value="Cysteine Rich Protein"/>
    <property type="match status" value="2"/>
</dbReference>
<keyword evidence="4" id="KW-0440">LIM domain</keyword>
<keyword evidence="3 4" id="KW-0862">Zinc</keyword>
<dbReference type="InterPro" id="IPR001781">
    <property type="entry name" value="Znf_LIM"/>
</dbReference>
<feature type="compositionally biased region" description="Polar residues" evidence="6">
    <location>
        <begin position="497"/>
        <end position="512"/>
    </location>
</feature>
<feature type="region of interest" description="Disordered" evidence="6">
    <location>
        <begin position="367"/>
        <end position="561"/>
    </location>
</feature>
<feature type="region of interest" description="Disordered" evidence="6">
    <location>
        <begin position="144"/>
        <end position="169"/>
    </location>
</feature>
<feature type="compositionally biased region" description="Polar residues" evidence="6">
    <location>
        <begin position="297"/>
        <end position="315"/>
    </location>
</feature>
<feature type="compositionally biased region" description="Basic and acidic residues" evidence="6">
    <location>
        <begin position="200"/>
        <end position="210"/>
    </location>
</feature>
<evidence type="ECO:0000256" key="5">
    <source>
        <dbReference type="SAM" id="Coils"/>
    </source>
</evidence>
<dbReference type="SMART" id="SM00132">
    <property type="entry name" value="LIM"/>
    <property type="match status" value="2"/>
</dbReference>
<dbReference type="SMART" id="SM00324">
    <property type="entry name" value="RhoGAP"/>
    <property type="match status" value="1"/>
</dbReference>
<evidence type="ECO:0000256" key="1">
    <source>
        <dbReference type="ARBA" id="ARBA00022468"/>
    </source>
</evidence>
<feature type="compositionally biased region" description="Polar residues" evidence="6">
    <location>
        <begin position="375"/>
        <end position="395"/>
    </location>
</feature>
<dbReference type="CDD" id="cd09395">
    <property type="entry name" value="LIM2_Rga"/>
    <property type="match status" value="1"/>
</dbReference>
<accession>A0ABR0KP20</accession>
<dbReference type="Pfam" id="PF00412">
    <property type="entry name" value="LIM"/>
    <property type="match status" value="1"/>
</dbReference>
<proteinExistence type="predicted"/>
<evidence type="ECO:0000256" key="3">
    <source>
        <dbReference type="ARBA" id="ARBA00022833"/>
    </source>
</evidence>
<keyword evidence="5" id="KW-0175">Coiled coil</keyword>
<feature type="compositionally biased region" description="Polar residues" evidence="6">
    <location>
        <begin position="266"/>
        <end position="278"/>
    </location>
</feature>
<evidence type="ECO:0000259" key="7">
    <source>
        <dbReference type="PROSITE" id="PS50023"/>
    </source>
</evidence>
<evidence type="ECO:0000256" key="4">
    <source>
        <dbReference type="PROSITE-ProRule" id="PRU00125"/>
    </source>
</evidence>
<dbReference type="Proteomes" id="UP001345013">
    <property type="component" value="Unassembled WGS sequence"/>
</dbReference>
<dbReference type="Pfam" id="PF00620">
    <property type="entry name" value="RhoGAP"/>
    <property type="match status" value="1"/>
</dbReference>
<dbReference type="PANTHER" id="PTHR23176">
    <property type="entry name" value="RHO/RAC/CDC GTPASE-ACTIVATING PROTEIN"/>
    <property type="match status" value="1"/>
</dbReference>
<dbReference type="InterPro" id="IPR050729">
    <property type="entry name" value="Rho-GAP"/>
</dbReference>
<dbReference type="PANTHER" id="PTHR23176:SF128">
    <property type="entry name" value="RHO GTPASE-ACTIVATING PROTEIN RGD1"/>
    <property type="match status" value="1"/>
</dbReference>
<keyword evidence="2 4" id="KW-0479">Metal-binding</keyword>
<gene>
    <name evidence="9" type="primary">RGA2</name>
    <name evidence="9" type="ORF">LTR24_000209</name>
</gene>
<evidence type="ECO:0000313" key="10">
    <source>
        <dbReference type="Proteomes" id="UP001345013"/>
    </source>
</evidence>
<protein>
    <submittedName>
        <fullName evidence="9">Rho-type gtpase-activating protein</fullName>
    </submittedName>
</protein>
<evidence type="ECO:0000259" key="8">
    <source>
        <dbReference type="PROSITE" id="PS50238"/>
    </source>
</evidence>